<protein>
    <submittedName>
        <fullName evidence="2">Uncharacterized protein</fullName>
    </submittedName>
</protein>
<keyword evidence="1" id="KW-0812">Transmembrane</keyword>
<evidence type="ECO:0000313" key="2">
    <source>
        <dbReference type="EMBL" id="CBZ56317.1"/>
    </source>
</evidence>
<proteinExistence type="predicted"/>
<dbReference type="Proteomes" id="UP000007494">
    <property type="component" value="Chromosome XII"/>
</dbReference>
<organism evidence="2 4">
    <name type="scientific">Neospora caninum (strain Liverpool)</name>
    <dbReference type="NCBI Taxonomy" id="572307"/>
    <lineage>
        <taxon>Eukaryota</taxon>
        <taxon>Sar</taxon>
        <taxon>Alveolata</taxon>
        <taxon>Apicomplexa</taxon>
        <taxon>Conoidasida</taxon>
        <taxon>Coccidia</taxon>
        <taxon>Eucoccidiorida</taxon>
        <taxon>Eimeriorina</taxon>
        <taxon>Sarcocystidae</taxon>
        <taxon>Neospora</taxon>
    </lineage>
</organism>
<name>F0VRG9_NEOCL</name>
<reference evidence="3" key="4">
    <citation type="journal article" date="2015" name="PLoS ONE">
        <title>Comprehensive Evaluation of Toxoplasma gondii VEG and Neospora caninum LIV Genomes with Tachyzoite Stage Transcriptome and Proteome Defines Novel Transcript Features.</title>
        <authorList>
            <person name="Ramaprasad A."/>
            <person name="Mourier T."/>
            <person name="Naeem R."/>
            <person name="Malas T.B."/>
            <person name="Moussa E."/>
            <person name="Panigrahi A."/>
            <person name="Vermont S.J."/>
            <person name="Otto T.D."/>
            <person name="Wastling J."/>
            <person name="Pain A."/>
        </authorList>
    </citation>
    <scope>NUCLEOTIDE SEQUENCE</scope>
    <source>
        <strain evidence="3">Liverpool</strain>
    </source>
</reference>
<dbReference type="EMBL" id="LN714487">
    <property type="protein sequence ID" value="CEL71077.1"/>
    <property type="molecule type" value="Genomic_DNA"/>
</dbReference>
<sequence length="31" mass="3182">MFEELISCALGVATAIACILAVAIVMFPGRA</sequence>
<keyword evidence="1" id="KW-0472">Membrane</keyword>
<reference evidence="4" key="3">
    <citation type="journal article" date="2012" name="PLoS Pathog.">
        <title>Comparative genomics of the apicomplexan parasites Toxoplasma gondii and Neospora caninum: Coccidia differing in host range and transmission strategy.</title>
        <authorList>
            <person name="Reid A.J."/>
            <person name="Vermont S.J."/>
            <person name="Cotton J.A."/>
            <person name="Harris D."/>
            <person name="Hill-Cawthorne G.A."/>
            <person name="Konen-Waisman S."/>
            <person name="Latham S.M."/>
            <person name="Mourier T."/>
            <person name="Norton R."/>
            <person name="Quail M.A."/>
            <person name="Sanders M."/>
            <person name="Shanmugam D."/>
            <person name="Sohal A."/>
            <person name="Wasmuth J.D."/>
            <person name="Brunk B."/>
            <person name="Grigg M.E."/>
            <person name="Howard J.C."/>
            <person name="Parkinson J."/>
            <person name="Roos D.S."/>
            <person name="Trees A.J."/>
            <person name="Berriman M."/>
            <person name="Pain A."/>
            <person name="Wastling J.M."/>
        </authorList>
    </citation>
    <scope>NUCLEOTIDE SEQUENCE [LARGE SCALE GENOMIC DNA]</scope>
    <source>
        <strain evidence="4">Liverpool</strain>
    </source>
</reference>
<evidence type="ECO:0000256" key="1">
    <source>
        <dbReference type="SAM" id="Phobius"/>
    </source>
</evidence>
<keyword evidence="4" id="KW-1185">Reference proteome</keyword>
<accession>F0VRG9</accession>
<reference evidence="2" key="2">
    <citation type="submission" date="2011-03" db="EMBL/GenBank/DDBJ databases">
        <title>Comparative genomics and transcriptomics of Neospora caninum and Toxoplasma gondii.</title>
        <authorList>
            <person name="Reid A.J."/>
            <person name="Sohal A."/>
            <person name="Harris D."/>
            <person name="Quail M."/>
            <person name="Sanders M."/>
            <person name="Berriman M."/>
            <person name="Wastling J.M."/>
            <person name="Pain A."/>
        </authorList>
    </citation>
    <scope>NUCLEOTIDE SEQUENCE</scope>
    <source>
        <strain evidence="2">Liverpool</strain>
    </source>
</reference>
<reference evidence="2" key="1">
    <citation type="submission" date="2011-02" db="EMBL/GenBank/DDBJ databases">
        <authorList>
            <person name="Aslett M."/>
        </authorList>
    </citation>
    <scope>NUCLEOTIDE SEQUENCE</scope>
    <source>
        <strain evidence="2">Liverpool</strain>
    </source>
</reference>
<keyword evidence="1" id="KW-1133">Transmembrane helix</keyword>
<gene>
    <name evidence="3" type="ORF">BN1204_067420</name>
    <name evidence="2" type="ORF">NCLIV_067420</name>
</gene>
<dbReference type="RefSeq" id="XP_003886342.1">
    <property type="nucleotide sequence ID" value="XM_003886293.1"/>
</dbReference>
<dbReference type="InParanoid" id="F0VRG9"/>
<evidence type="ECO:0000313" key="4">
    <source>
        <dbReference type="Proteomes" id="UP000007494"/>
    </source>
</evidence>
<dbReference type="EMBL" id="FR823393">
    <property type="protein sequence ID" value="CBZ56317.1"/>
    <property type="molecule type" value="Genomic_DNA"/>
</dbReference>
<dbReference type="GeneID" id="13445540"/>
<feature type="transmembrane region" description="Helical" evidence="1">
    <location>
        <begin position="6"/>
        <end position="27"/>
    </location>
</feature>
<evidence type="ECO:0000313" key="3">
    <source>
        <dbReference type="EMBL" id="CEL71077.1"/>
    </source>
</evidence>
<dbReference type="AlphaFoldDB" id="F0VRG9"/>
<dbReference type="VEuPathDB" id="ToxoDB:NCLIV_067420"/>